<keyword evidence="2" id="KW-1185">Reference proteome</keyword>
<dbReference type="InterPro" id="IPR036894">
    <property type="entry name" value="YbaB-like_sf"/>
</dbReference>
<evidence type="ECO:0000313" key="1">
    <source>
        <dbReference type="EMBL" id="NJC68555.1"/>
    </source>
</evidence>
<gene>
    <name evidence="1" type="ORF">HC031_02275</name>
</gene>
<protein>
    <recommendedName>
        <fullName evidence="3">YbaB/EbfC DNA-binding family protein</fullName>
    </recommendedName>
</protein>
<organism evidence="1 2">
    <name type="scientific">Planosporangium thailandense</name>
    <dbReference type="NCBI Taxonomy" id="765197"/>
    <lineage>
        <taxon>Bacteria</taxon>
        <taxon>Bacillati</taxon>
        <taxon>Actinomycetota</taxon>
        <taxon>Actinomycetes</taxon>
        <taxon>Micromonosporales</taxon>
        <taxon>Micromonosporaceae</taxon>
        <taxon>Planosporangium</taxon>
    </lineage>
</organism>
<evidence type="ECO:0000313" key="2">
    <source>
        <dbReference type="Proteomes" id="UP000722989"/>
    </source>
</evidence>
<proteinExistence type="predicted"/>
<dbReference type="RefSeq" id="WP_167923409.1">
    <property type="nucleotide sequence ID" value="NZ_JAATVY010000001.1"/>
</dbReference>
<evidence type="ECO:0008006" key="3">
    <source>
        <dbReference type="Google" id="ProtNLM"/>
    </source>
</evidence>
<reference evidence="1 2" key="1">
    <citation type="submission" date="2020-03" db="EMBL/GenBank/DDBJ databases">
        <title>WGS of the type strain of Planosporangium spp.</title>
        <authorList>
            <person name="Thawai C."/>
        </authorList>
    </citation>
    <scope>NUCLEOTIDE SEQUENCE [LARGE SCALE GENOMIC DNA]</scope>
    <source>
        <strain evidence="1 2">TBRC 5610</strain>
    </source>
</reference>
<dbReference type="Proteomes" id="UP000722989">
    <property type="component" value="Unassembled WGS sequence"/>
</dbReference>
<accession>A0ABX0XTE2</accession>
<comment type="caution">
    <text evidence="1">The sequence shown here is derived from an EMBL/GenBank/DDBJ whole genome shotgun (WGS) entry which is preliminary data.</text>
</comment>
<dbReference type="EMBL" id="JAATVY010000001">
    <property type="protein sequence ID" value="NJC68555.1"/>
    <property type="molecule type" value="Genomic_DNA"/>
</dbReference>
<sequence>MDDRRWDELARLRDEAGDTVRLLAAAHQPDARFTAGDATGAVTVAVDGDGRIRAVTVNGGWRGRVGATGLADAVRDAVRAAGTARLRAWSAAVEAGAGPPGADAGAGPPGADLATDADTARVFARRLAEATDGVPVDAARGCEVLREILSMLTAIDESLDELSTHLRLGAERVSTGRSGAGHVEVRIDGSGALVAVDVDQRWLRDAAETRIARELGEAFESAYGAAAAHSPRSLIARSPLGVLQPLAADPALLAQRLGLHAGGPSPAGLGRP</sequence>
<name>A0ABX0XTE2_9ACTN</name>
<dbReference type="Gene3D" id="3.30.1310.10">
    <property type="entry name" value="Nucleoid-associated protein YbaB-like domain"/>
    <property type="match status" value="1"/>
</dbReference>